<dbReference type="SUPFAM" id="SSF52047">
    <property type="entry name" value="RNI-like"/>
    <property type="match status" value="1"/>
</dbReference>
<accession>A0A6A5Z6Q4</accession>
<sequence>MPMIRQQQRQRTLTDFPDELVLAILSNFEAIRSFGKTLYIQTEVHHQENQQRIRCLASLCLTSRECKRFAQPLLYSALIVQSGRRYRLFTFARTLIENPSLARHIRYIKRTLSNESSWKKHMNDGFGDADWEESIVPVLIISAMNVWKSGKKDGVFEWETLLRRYSGEDAPLALVIALATNLAQLDIAHRVWFPSAFWNVLGLTGNSPCVNDGFLQLRRLRDLAIHQCVQYGSGSETPQSITLHTSLPALRSLHLHGQVIPELNTERVGPSPLPIFSQLRHVHLDFTYAAQADIVNVIRACKALESFRCKWDRRGRRSLAHLPTLLLELSAHSQTLRYLFLINLFLEDYYHSGLPVPAIESLTHFTSLKHLRLDDVALFGAPRGMSPRPDEDGAYWRSNRPQPFSSRLPTSLESIELSCRFPIYEDTLAFGDFAHGCKQFPALEKMRILQSYGKLTSDFLYLTQDFKVHGVEFEVVESSDPNA</sequence>
<reference evidence="1" key="1">
    <citation type="journal article" date="2020" name="Stud. Mycol.">
        <title>101 Dothideomycetes genomes: a test case for predicting lifestyles and emergence of pathogens.</title>
        <authorList>
            <person name="Haridas S."/>
            <person name="Albert R."/>
            <person name="Binder M."/>
            <person name="Bloem J."/>
            <person name="Labutti K."/>
            <person name="Salamov A."/>
            <person name="Andreopoulos B."/>
            <person name="Baker S."/>
            <person name="Barry K."/>
            <person name="Bills G."/>
            <person name="Bluhm B."/>
            <person name="Cannon C."/>
            <person name="Castanera R."/>
            <person name="Culley D."/>
            <person name="Daum C."/>
            <person name="Ezra D."/>
            <person name="Gonzalez J."/>
            <person name="Henrissat B."/>
            <person name="Kuo A."/>
            <person name="Liang C."/>
            <person name="Lipzen A."/>
            <person name="Lutzoni F."/>
            <person name="Magnuson J."/>
            <person name="Mondo S."/>
            <person name="Nolan M."/>
            <person name="Ohm R."/>
            <person name="Pangilinan J."/>
            <person name="Park H.-J."/>
            <person name="Ramirez L."/>
            <person name="Alfaro M."/>
            <person name="Sun H."/>
            <person name="Tritt A."/>
            <person name="Yoshinaga Y."/>
            <person name="Zwiers L.-H."/>
            <person name="Turgeon B."/>
            <person name="Goodwin S."/>
            <person name="Spatafora J."/>
            <person name="Crous P."/>
            <person name="Grigoriev I."/>
        </authorList>
    </citation>
    <scope>NUCLEOTIDE SEQUENCE</scope>
    <source>
        <strain evidence="1">CBS 627.86</strain>
    </source>
</reference>
<protein>
    <recommendedName>
        <fullName evidence="3">F-box domain-containing protein</fullName>
    </recommendedName>
</protein>
<evidence type="ECO:0000313" key="2">
    <source>
        <dbReference type="Proteomes" id="UP000799770"/>
    </source>
</evidence>
<dbReference type="AlphaFoldDB" id="A0A6A5Z6Q4"/>
<proteinExistence type="predicted"/>
<dbReference type="InterPro" id="IPR032675">
    <property type="entry name" value="LRR_dom_sf"/>
</dbReference>
<dbReference type="Gene3D" id="3.80.10.10">
    <property type="entry name" value="Ribonuclease Inhibitor"/>
    <property type="match status" value="1"/>
</dbReference>
<dbReference type="OrthoDB" id="3783332at2759"/>
<evidence type="ECO:0000313" key="1">
    <source>
        <dbReference type="EMBL" id="KAF2114733.1"/>
    </source>
</evidence>
<dbReference type="Proteomes" id="UP000799770">
    <property type="component" value="Unassembled WGS sequence"/>
</dbReference>
<dbReference type="EMBL" id="ML977324">
    <property type="protein sequence ID" value="KAF2114733.1"/>
    <property type="molecule type" value="Genomic_DNA"/>
</dbReference>
<organism evidence="1 2">
    <name type="scientific">Lophiotrema nucula</name>
    <dbReference type="NCBI Taxonomy" id="690887"/>
    <lineage>
        <taxon>Eukaryota</taxon>
        <taxon>Fungi</taxon>
        <taxon>Dikarya</taxon>
        <taxon>Ascomycota</taxon>
        <taxon>Pezizomycotina</taxon>
        <taxon>Dothideomycetes</taxon>
        <taxon>Pleosporomycetidae</taxon>
        <taxon>Pleosporales</taxon>
        <taxon>Lophiotremataceae</taxon>
        <taxon>Lophiotrema</taxon>
    </lineage>
</organism>
<evidence type="ECO:0008006" key="3">
    <source>
        <dbReference type="Google" id="ProtNLM"/>
    </source>
</evidence>
<name>A0A6A5Z6Q4_9PLEO</name>
<gene>
    <name evidence="1" type="ORF">BDV96DRAFT_575809</name>
</gene>
<keyword evidence="2" id="KW-1185">Reference proteome</keyword>